<evidence type="ECO:0000313" key="2">
    <source>
        <dbReference type="EMBL" id="KNY28533.1"/>
    </source>
</evidence>
<dbReference type="Proteomes" id="UP000036923">
    <property type="component" value="Unassembled WGS sequence"/>
</dbReference>
<keyword evidence="3" id="KW-1185">Reference proteome</keyword>
<keyword evidence="1" id="KW-0472">Membrane</keyword>
<keyword evidence="1" id="KW-0812">Transmembrane</keyword>
<name>A0A0L6JRW7_9FIRM</name>
<sequence>MKIFVITPNKRILIFTALLMIFSTSVILTGKGIHNKIIVTFNNSLNENLINSFMPKEQKIIYEDNNRLVYKNGHFIPPSPLPTSSLSKAINHGIDIKFRILLDEPFYLRPLYDPSWKSTHYRGWLDLPIKNMEARHRIFAFSPGGSMNYDIIGSLGFSTDSPPSAPLDNHHNINFLIYGFNVKSVRSFENQVTLIGQPKHTGVQIVSIVQNDLLPEGVCSKDFLFQLSTPEGYEIDFYRNNVIRYEHLLEIIKENTVGAFDPLENKNKSSKKILNENTDLQKELSYYIPLKDEIIYQQSCKNILSLETEAKHIKSMIMQGKKIPFNYNYKKPQYKRPLYHPSWKTNYKRKWSYIPTQIEYNLHRLLIIPQSRQNQKDFFGTLGFNEKFLSIKPEEYGFIIYNFNISDIKLYKNQLFLIGIPSRTGAQIVSINSNNLKGYKKYKVILVTPDNSEVDCNILIPFYDIVK</sequence>
<reference evidence="3" key="1">
    <citation type="submission" date="2015-07" db="EMBL/GenBank/DDBJ databases">
        <title>Near-Complete Genome Sequence of the Cellulolytic Bacterium Bacteroides (Pseudobacteroides) cellulosolvens ATCC 35603.</title>
        <authorList>
            <person name="Dassa B."/>
            <person name="Utturkar S.M."/>
            <person name="Klingeman D.M."/>
            <person name="Hurt R.A."/>
            <person name="Keller M."/>
            <person name="Xu J."/>
            <person name="Reddy Y.H.K."/>
            <person name="Borovok I."/>
            <person name="Grinberg I.R."/>
            <person name="Lamed R."/>
            <person name="Zhivin O."/>
            <person name="Bayer E.A."/>
            <person name="Brown S.D."/>
        </authorList>
    </citation>
    <scope>NUCLEOTIDE SEQUENCE [LARGE SCALE GENOMIC DNA]</scope>
    <source>
        <strain evidence="3">DSM 2933</strain>
    </source>
</reference>
<comment type="caution">
    <text evidence="2">The sequence shown here is derived from an EMBL/GenBank/DDBJ whole genome shotgun (WGS) entry which is preliminary data.</text>
</comment>
<evidence type="ECO:0000313" key="3">
    <source>
        <dbReference type="Proteomes" id="UP000036923"/>
    </source>
</evidence>
<gene>
    <name evidence="2" type="ORF">Bccel_3807</name>
</gene>
<dbReference type="RefSeq" id="WP_036936777.1">
    <property type="nucleotide sequence ID" value="NZ_JQKC01000002.1"/>
</dbReference>
<proteinExistence type="predicted"/>
<dbReference type="EMBL" id="LGTC01000001">
    <property type="protein sequence ID" value="KNY28533.1"/>
    <property type="molecule type" value="Genomic_DNA"/>
</dbReference>
<accession>A0A0L6JRW7</accession>
<feature type="transmembrane region" description="Helical" evidence="1">
    <location>
        <begin position="12"/>
        <end position="30"/>
    </location>
</feature>
<keyword evidence="1" id="KW-1133">Transmembrane helix</keyword>
<dbReference type="eggNOG" id="ENOG5033682">
    <property type="taxonomic scope" value="Bacteria"/>
</dbReference>
<dbReference type="STRING" id="398512.Bccel_3807"/>
<dbReference type="AlphaFoldDB" id="A0A0L6JRW7"/>
<protein>
    <submittedName>
        <fullName evidence="2">Uncharacterized protein</fullName>
    </submittedName>
</protein>
<evidence type="ECO:0000256" key="1">
    <source>
        <dbReference type="SAM" id="Phobius"/>
    </source>
</evidence>
<dbReference type="OrthoDB" id="1737435at2"/>
<organism evidence="2 3">
    <name type="scientific">Pseudobacteroides cellulosolvens ATCC 35603 = DSM 2933</name>
    <dbReference type="NCBI Taxonomy" id="398512"/>
    <lineage>
        <taxon>Bacteria</taxon>
        <taxon>Bacillati</taxon>
        <taxon>Bacillota</taxon>
        <taxon>Clostridia</taxon>
        <taxon>Eubacteriales</taxon>
        <taxon>Oscillospiraceae</taxon>
        <taxon>Pseudobacteroides</taxon>
    </lineage>
</organism>